<evidence type="ECO:0000313" key="1">
    <source>
        <dbReference type="EMBL" id="KIJ23518.1"/>
    </source>
</evidence>
<accession>A0A0C9T3S0</accession>
<gene>
    <name evidence="1" type="ORF">M422DRAFT_786152</name>
</gene>
<protein>
    <submittedName>
        <fullName evidence="1">Uncharacterized protein</fullName>
    </submittedName>
</protein>
<dbReference type="OrthoDB" id="3089at2759"/>
<dbReference type="Proteomes" id="UP000054279">
    <property type="component" value="Unassembled WGS sequence"/>
</dbReference>
<organism evidence="1 2">
    <name type="scientific">Sphaerobolus stellatus (strain SS14)</name>
    <dbReference type="NCBI Taxonomy" id="990650"/>
    <lineage>
        <taxon>Eukaryota</taxon>
        <taxon>Fungi</taxon>
        <taxon>Dikarya</taxon>
        <taxon>Basidiomycota</taxon>
        <taxon>Agaricomycotina</taxon>
        <taxon>Agaricomycetes</taxon>
        <taxon>Phallomycetidae</taxon>
        <taxon>Geastrales</taxon>
        <taxon>Sphaerobolaceae</taxon>
        <taxon>Sphaerobolus</taxon>
    </lineage>
</organism>
<keyword evidence="2" id="KW-1185">Reference proteome</keyword>
<dbReference type="HOGENOM" id="CLU_2098395_0_0_1"/>
<dbReference type="AlphaFoldDB" id="A0A0C9T3S0"/>
<name>A0A0C9T3S0_SPHS4</name>
<sequence length="116" mass="12024">MSWILGDPFMKSNLVAFYFGNITHPSSDPPRMGFLSTVPTNANELLNSAVSSAQRTGGFIVSSVDAPSATFTPSATNSAGIPTNGVDSTSGRNGAQRSIVFVASVVSLTMLSLLIP</sequence>
<proteinExistence type="predicted"/>
<reference evidence="1 2" key="1">
    <citation type="submission" date="2014-06" db="EMBL/GenBank/DDBJ databases">
        <title>Evolutionary Origins and Diversification of the Mycorrhizal Mutualists.</title>
        <authorList>
            <consortium name="DOE Joint Genome Institute"/>
            <consortium name="Mycorrhizal Genomics Consortium"/>
            <person name="Kohler A."/>
            <person name="Kuo A."/>
            <person name="Nagy L.G."/>
            <person name="Floudas D."/>
            <person name="Copeland A."/>
            <person name="Barry K.W."/>
            <person name="Cichocki N."/>
            <person name="Veneault-Fourrey C."/>
            <person name="LaButti K."/>
            <person name="Lindquist E.A."/>
            <person name="Lipzen A."/>
            <person name="Lundell T."/>
            <person name="Morin E."/>
            <person name="Murat C."/>
            <person name="Riley R."/>
            <person name="Ohm R."/>
            <person name="Sun H."/>
            <person name="Tunlid A."/>
            <person name="Henrissat B."/>
            <person name="Grigoriev I.V."/>
            <person name="Hibbett D.S."/>
            <person name="Martin F."/>
        </authorList>
    </citation>
    <scope>NUCLEOTIDE SEQUENCE [LARGE SCALE GENOMIC DNA]</scope>
    <source>
        <strain evidence="1 2">SS14</strain>
    </source>
</reference>
<dbReference type="EMBL" id="KN837649">
    <property type="protein sequence ID" value="KIJ23518.1"/>
    <property type="molecule type" value="Genomic_DNA"/>
</dbReference>
<evidence type="ECO:0000313" key="2">
    <source>
        <dbReference type="Proteomes" id="UP000054279"/>
    </source>
</evidence>